<dbReference type="EMBL" id="BOMB01000022">
    <property type="protein sequence ID" value="GID13062.1"/>
    <property type="molecule type" value="Genomic_DNA"/>
</dbReference>
<dbReference type="Proteomes" id="UP000612808">
    <property type="component" value="Unassembled WGS sequence"/>
</dbReference>
<dbReference type="RefSeq" id="WP_203659735.1">
    <property type="nucleotide sequence ID" value="NZ_BAAAZM010000007.1"/>
</dbReference>
<dbReference type="NCBIfam" id="TIGR00621">
    <property type="entry name" value="ssb"/>
    <property type="match status" value="1"/>
</dbReference>
<dbReference type="PANTHER" id="PTHR10302">
    <property type="entry name" value="SINGLE-STRANDED DNA-BINDING PROTEIN"/>
    <property type="match status" value="1"/>
</dbReference>
<reference evidence="5" key="1">
    <citation type="submission" date="2021-01" db="EMBL/GenBank/DDBJ databases">
        <title>Whole genome shotgun sequence of Actinocatenispora rupis NBRC 107355.</title>
        <authorList>
            <person name="Komaki H."/>
            <person name="Tamura T."/>
        </authorList>
    </citation>
    <scope>NUCLEOTIDE SEQUENCE</scope>
    <source>
        <strain evidence="5">NBRC 107355</strain>
    </source>
</reference>
<dbReference type="PANTHER" id="PTHR10302:SF27">
    <property type="entry name" value="SINGLE-STRANDED DNA-BINDING PROTEIN"/>
    <property type="match status" value="1"/>
</dbReference>
<dbReference type="Pfam" id="PF00436">
    <property type="entry name" value="SSB"/>
    <property type="match status" value="1"/>
</dbReference>
<evidence type="ECO:0000256" key="3">
    <source>
        <dbReference type="RuleBase" id="RU000524"/>
    </source>
</evidence>
<dbReference type="GO" id="GO:0003697">
    <property type="term" value="F:single-stranded DNA binding"/>
    <property type="evidence" value="ECO:0007669"/>
    <property type="project" value="UniProtKB-UniRule"/>
</dbReference>
<dbReference type="NCBIfam" id="NF005851">
    <property type="entry name" value="PRK07772.1"/>
    <property type="match status" value="1"/>
</dbReference>
<comment type="caution">
    <text evidence="5">The sequence shown here is derived from an EMBL/GenBank/DDBJ whole genome shotgun (WGS) entry which is preliminary data.</text>
</comment>
<sequence length="156" mass="16825">MANEPTTTIIGNLTADPDMSVTNSGVSWARFTVASTPRRFDKQSGQYVDGEALFMRCVAWRDLAEHITESLSKGTRVVVTGRLRQNTWETDDGQKRSSIDLDVDEIGPSLRFATAKVAKLARRNGNQPPAPDEPWATAPAGTGGGASGEFGDEPPF</sequence>
<dbReference type="SUPFAM" id="SSF50249">
    <property type="entry name" value="Nucleic acid-binding proteins"/>
    <property type="match status" value="1"/>
</dbReference>
<evidence type="ECO:0000313" key="6">
    <source>
        <dbReference type="Proteomes" id="UP000612808"/>
    </source>
</evidence>
<dbReference type="InterPro" id="IPR011344">
    <property type="entry name" value="ssDNA-bd"/>
</dbReference>
<name>A0A8J3JAF6_9ACTN</name>
<protein>
    <recommendedName>
        <fullName evidence="2 3">Single-stranded DNA-binding protein</fullName>
        <shortName evidence="2">SSB</shortName>
    </recommendedName>
</protein>
<evidence type="ECO:0000256" key="2">
    <source>
        <dbReference type="HAMAP-Rule" id="MF_00984"/>
    </source>
</evidence>
<dbReference type="PROSITE" id="PS50935">
    <property type="entry name" value="SSB"/>
    <property type="match status" value="1"/>
</dbReference>
<dbReference type="AlphaFoldDB" id="A0A8J3JAF6"/>
<dbReference type="GO" id="GO:0006260">
    <property type="term" value="P:DNA replication"/>
    <property type="evidence" value="ECO:0007669"/>
    <property type="project" value="InterPro"/>
</dbReference>
<evidence type="ECO:0000313" key="5">
    <source>
        <dbReference type="EMBL" id="GID13062.1"/>
    </source>
</evidence>
<dbReference type="CDD" id="cd04496">
    <property type="entry name" value="SSB_OBF"/>
    <property type="match status" value="1"/>
</dbReference>
<dbReference type="InterPro" id="IPR012340">
    <property type="entry name" value="NA-bd_OB-fold"/>
</dbReference>
<feature type="region of interest" description="Disordered" evidence="4">
    <location>
        <begin position="121"/>
        <end position="156"/>
    </location>
</feature>
<dbReference type="Gene3D" id="2.40.50.140">
    <property type="entry name" value="Nucleic acid-binding proteins"/>
    <property type="match status" value="1"/>
</dbReference>
<dbReference type="GO" id="GO:0009295">
    <property type="term" value="C:nucleoid"/>
    <property type="evidence" value="ECO:0007669"/>
    <property type="project" value="TreeGrafter"/>
</dbReference>
<accession>A0A8J3JAF6</accession>
<proteinExistence type="inferred from homology"/>
<evidence type="ECO:0000256" key="1">
    <source>
        <dbReference type="ARBA" id="ARBA00023125"/>
    </source>
</evidence>
<keyword evidence="6" id="KW-1185">Reference proteome</keyword>
<keyword evidence="1 2" id="KW-0238">DNA-binding</keyword>
<comment type="subunit">
    <text evidence="2">Homotetramer.</text>
</comment>
<dbReference type="HAMAP" id="MF_00984">
    <property type="entry name" value="SSB"/>
    <property type="match status" value="1"/>
</dbReference>
<dbReference type="InterPro" id="IPR000424">
    <property type="entry name" value="Primosome_PriB/ssb"/>
</dbReference>
<organism evidence="5 6">
    <name type="scientific">Actinocatenispora rupis</name>
    <dbReference type="NCBI Taxonomy" id="519421"/>
    <lineage>
        <taxon>Bacteria</taxon>
        <taxon>Bacillati</taxon>
        <taxon>Actinomycetota</taxon>
        <taxon>Actinomycetes</taxon>
        <taxon>Micromonosporales</taxon>
        <taxon>Micromonosporaceae</taxon>
        <taxon>Actinocatenispora</taxon>
    </lineage>
</organism>
<gene>
    <name evidence="5" type="primary">ssb_1</name>
    <name evidence="5" type="ORF">Aru02nite_39510</name>
</gene>
<evidence type="ECO:0000256" key="4">
    <source>
        <dbReference type="SAM" id="MobiDB-lite"/>
    </source>
</evidence>
<comment type="caution">
    <text evidence="2">Lacks conserved residue(s) required for the propagation of feature annotation.</text>
</comment>